<accession>A0A7D3XWY7</accession>
<evidence type="ECO:0000313" key="2">
    <source>
        <dbReference type="Proteomes" id="UP000504693"/>
    </source>
</evidence>
<dbReference type="Proteomes" id="UP000504693">
    <property type="component" value="Chromosome"/>
</dbReference>
<protein>
    <submittedName>
        <fullName evidence="1">Uncharacterized protein</fullName>
    </submittedName>
</protein>
<sequence length="152" mass="17325">MRELVIRPLAGQSIQLLYSGIHSGTLRLILADGTYVDFTDGEIFRDLRRPRQDPVLTRDDMKVYRISHRQSEAIYQLDGTGRRTEDYNPPRVLVSGTALSKRSSDFGLLDLLHFETPESADCDRRYAYGWGVILDGEPVKVDLPGNDREQEN</sequence>
<reference evidence="1 2" key="1">
    <citation type="submission" date="2020-05" db="EMBL/GenBank/DDBJ databases">
        <title>Erythrobacter mangrovi sp. nov., isolated from rhizosphere soil of mangrove plant (Kandelia candel).</title>
        <authorList>
            <person name="Ye Y.H."/>
        </authorList>
    </citation>
    <scope>NUCLEOTIDE SEQUENCE [LARGE SCALE GENOMIC DNA]</scope>
    <source>
        <strain evidence="1 2">EB310</strain>
    </source>
</reference>
<gene>
    <name evidence="1" type="ORF">HQR01_12595</name>
</gene>
<keyword evidence="2" id="KW-1185">Reference proteome</keyword>
<evidence type="ECO:0000313" key="1">
    <source>
        <dbReference type="EMBL" id="QKG72136.1"/>
    </source>
</evidence>
<proteinExistence type="predicted"/>
<dbReference type="RefSeq" id="WP_173215195.1">
    <property type="nucleotide sequence ID" value="NZ_CP053921.1"/>
</dbReference>
<organism evidence="1 2">
    <name type="scientific">Erythrobacter mangrovi</name>
    <dbReference type="NCBI Taxonomy" id="2739433"/>
    <lineage>
        <taxon>Bacteria</taxon>
        <taxon>Pseudomonadati</taxon>
        <taxon>Pseudomonadota</taxon>
        <taxon>Alphaproteobacteria</taxon>
        <taxon>Sphingomonadales</taxon>
        <taxon>Erythrobacteraceae</taxon>
        <taxon>Erythrobacter/Porphyrobacter group</taxon>
        <taxon>Erythrobacter</taxon>
    </lineage>
</organism>
<dbReference type="KEGG" id="emv:HQR01_12595"/>
<dbReference type="EMBL" id="CP053921">
    <property type="protein sequence ID" value="QKG72136.1"/>
    <property type="molecule type" value="Genomic_DNA"/>
</dbReference>
<dbReference type="AlphaFoldDB" id="A0A7D3XWY7"/>
<name>A0A7D3XWY7_9SPHN</name>